<proteinExistence type="predicted"/>
<dbReference type="InterPro" id="IPR008323">
    <property type="entry name" value="UCP033563"/>
</dbReference>
<dbReference type="Proteomes" id="UP000264006">
    <property type="component" value="Chromosome"/>
</dbReference>
<name>A0A346XWG1_9ACTN</name>
<sequence length="426" mass="46096">MKLRAFRALRYVAASAGPPSETSAPPYSDPDPFDHASHRTSNPYTVLELLTTDPAVTTAGRYATARATLERWSRTGVLAEDDDAGLVVYEQRDGAMGHVQRGLVGLVALADVDEGRLLLHEDVDGARARARANRLRHVPVDLTPVVAVHLGAPDVVFETLESVCAGRPDIDFTDEQDVVHRLWHITDQDLIEALVHGLADVTAVLADGHHRLAAASRLARDLGDAPSGSGHTLAMVLDATHEGPRLRAVHRLVRWTREDLPDRLAEMDGVSVERWSGSASDLAAELERPGPRRFGVVTTSGTWLVELHNGTGEPLLVDLGIPDVLRQLDMVVLREVLFPVMGVVDDRAIAEVDAAVTALTAPAATDGTVPPDALVLLSPPTVQQVLEVARSGLRMPAKTTWFWPKPRAGLVMRRLDTEVPAERTSP</sequence>
<gene>
    <name evidence="2" type="ORF">DVS28_a1873</name>
</gene>
<dbReference type="AlphaFoldDB" id="A0A346XWG1"/>
<organism evidence="2 3">
    <name type="scientific">Euzebya pacifica</name>
    <dbReference type="NCBI Taxonomy" id="1608957"/>
    <lineage>
        <taxon>Bacteria</taxon>
        <taxon>Bacillati</taxon>
        <taxon>Actinomycetota</taxon>
        <taxon>Nitriliruptoria</taxon>
        <taxon>Euzebyales</taxon>
    </lineage>
</organism>
<dbReference type="EMBL" id="CP031165">
    <property type="protein sequence ID" value="AXV06558.1"/>
    <property type="molecule type" value="Genomic_DNA"/>
</dbReference>
<evidence type="ECO:0000313" key="2">
    <source>
        <dbReference type="EMBL" id="AXV06558.1"/>
    </source>
</evidence>
<dbReference type="KEGG" id="euz:DVS28_a1873"/>
<dbReference type="Pfam" id="PF06245">
    <property type="entry name" value="DUF1015"/>
    <property type="match status" value="1"/>
</dbReference>
<keyword evidence="3" id="KW-1185">Reference proteome</keyword>
<feature type="region of interest" description="Disordered" evidence="1">
    <location>
        <begin position="16"/>
        <end position="39"/>
    </location>
</feature>
<evidence type="ECO:0000313" key="3">
    <source>
        <dbReference type="Proteomes" id="UP000264006"/>
    </source>
</evidence>
<reference evidence="2 3" key="1">
    <citation type="submission" date="2018-09" db="EMBL/GenBank/DDBJ databases">
        <title>Complete genome sequence of Euzebya sp. DY32-46 isolated from seawater of Pacific Ocean.</title>
        <authorList>
            <person name="Xu L."/>
            <person name="Wu Y.-H."/>
            <person name="Xu X.-W."/>
        </authorList>
    </citation>
    <scope>NUCLEOTIDE SEQUENCE [LARGE SCALE GENOMIC DNA]</scope>
    <source>
        <strain evidence="2 3">DY32-46</strain>
    </source>
</reference>
<evidence type="ECO:0000256" key="1">
    <source>
        <dbReference type="SAM" id="MobiDB-lite"/>
    </source>
</evidence>
<dbReference type="PANTHER" id="PTHR36454">
    <property type="entry name" value="LMO2823 PROTEIN"/>
    <property type="match status" value="1"/>
</dbReference>
<dbReference type="RefSeq" id="WP_164710244.1">
    <property type="nucleotide sequence ID" value="NZ_CP031165.1"/>
</dbReference>
<protein>
    <submittedName>
        <fullName evidence="2">HTH domain of SpoOJ/ParA/ParB/repB family</fullName>
    </submittedName>
</protein>
<accession>A0A346XWG1</accession>
<dbReference type="PANTHER" id="PTHR36454:SF1">
    <property type="entry name" value="DUF1015 DOMAIN-CONTAINING PROTEIN"/>
    <property type="match status" value="1"/>
</dbReference>